<proteinExistence type="predicted"/>
<gene>
    <name evidence="2" type="ORF">NBRC116591_34150</name>
</gene>
<dbReference type="Proteomes" id="UP001465153">
    <property type="component" value="Unassembled WGS sequence"/>
</dbReference>
<name>A0ABQ0AD78_9GAMM</name>
<feature type="compositionally biased region" description="Basic and acidic residues" evidence="1">
    <location>
        <begin position="1"/>
        <end position="14"/>
    </location>
</feature>
<sequence>MAKYNAKEAKELVKKSTYSDTEKLDNMSEKDIHEAALSDPDAQPLTEEQAKEFKPATDRGDGIYAHKKKSKN</sequence>
<feature type="compositionally biased region" description="Basic and acidic residues" evidence="1">
    <location>
        <begin position="48"/>
        <end position="61"/>
    </location>
</feature>
<evidence type="ECO:0000313" key="2">
    <source>
        <dbReference type="EMBL" id="GAA6169604.1"/>
    </source>
</evidence>
<evidence type="ECO:0000313" key="3">
    <source>
        <dbReference type="Proteomes" id="UP001465153"/>
    </source>
</evidence>
<organism evidence="2 3">
    <name type="scientific">Sessilibacter corallicola</name>
    <dbReference type="NCBI Taxonomy" id="2904075"/>
    <lineage>
        <taxon>Bacteria</taxon>
        <taxon>Pseudomonadati</taxon>
        <taxon>Pseudomonadota</taxon>
        <taxon>Gammaproteobacteria</taxon>
        <taxon>Cellvibrionales</taxon>
        <taxon>Cellvibrionaceae</taxon>
        <taxon>Sessilibacter</taxon>
    </lineage>
</organism>
<protein>
    <submittedName>
        <fullName evidence="2">Uncharacterized protein</fullName>
    </submittedName>
</protein>
<keyword evidence="3" id="KW-1185">Reference proteome</keyword>
<dbReference type="EMBL" id="BAABWN010000013">
    <property type="protein sequence ID" value="GAA6169604.1"/>
    <property type="molecule type" value="Genomic_DNA"/>
</dbReference>
<dbReference type="RefSeq" id="WP_353304083.1">
    <property type="nucleotide sequence ID" value="NZ_BAABWN010000013.1"/>
</dbReference>
<evidence type="ECO:0000256" key="1">
    <source>
        <dbReference type="SAM" id="MobiDB-lite"/>
    </source>
</evidence>
<feature type="region of interest" description="Disordered" evidence="1">
    <location>
        <begin position="1"/>
        <end position="72"/>
    </location>
</feature>
<comment type="caution">
    <text evidence="2">The sequence shown here is derived from an EMBL/GenBank/DDBJ whole genome shotgun (WGS) entry which is preliminary data.</text>
</comment>
<accession>A0ABQ0AD78</accession>
<reference evidence="2 3" key="1">
    <citation type="submission" date="2024-04" db="EMBL/GenBank/DDBJ databases">
        <title>Draft genome sequence of Sessilibacter corallicola NBRC 116591.</title>
        <authorList>
            <person name="Miyakawa T."/>
            <person name="Kusuya Y."/>
            <person name="Miura T."/>
        </authorList>
    </citation>
    <scope>NUCLEOTIDE SEQUENCE [LARGE SCALE GENOMIC DNA]</scope>
    <source>
        <strain evidence="2 3">KU-00831-HH</strain>
    </source>
</reference>
<feature type="compositionally biased region" description="Basic and acidic residues" evidence="1">
    <location>
        <begin position="20"/>
        <end position="36"/>
    </location>
</feature>